<keyword evidence="4" id="KW-1185">Reference proteome</keyword>
<evidence type="ECO:0000256" key="1">
    <source>
        <dbReference type="SAM" id="Coils"/>
    </source>
</evidence>
<evidence type="ECO:0000256" key="2">
    <source>
        <dbReference type="SAM" id="MobiDB-lite"/>
    </source>
</evidence>
<feature type="compositionally biased region" description="Polar residues" evidence="2">
    <location>
        <begin position="455"/>
        <end position="471"/>
    </location>
</feature>
<evidence type="ECO:0000313" key="4">
    <source>
        <dbReference type="Proteomes" id="UP000015354"/>
    </source>
</evidence>
<dbReference type="EMBL" id="ATMH01008675">
    <property type="protein sequence ID" value="EPY21148.1"/>
    <property type="molecule type" value="Genomic_DNA"/>
</dbReference>
<dbReference type="Proteomes" id="UP000015354">
    <property type="component" value="Unassembled WGS sequence"/>
</dbReference>
<proteinExistence type="predicted"/>
<dbReference type="OrthoDB" id="272721at2759"/>
<comment type="caution">
    <text evidence="3">The sequence shown here is derived from an EMBL/GenBank/DDBJ whole genome shotgun (WGS) entry which is preliminary data.</text>
</comment>
<reference evidence="3 4" key="1">
    <citation type="journal article" date="2013" name="PLoS ONE">
        <title>Predicting the Proteins of Angomonas deanei, Strigomonas culicis and Their Respective Endosymbionts Reveals New Aspects of the Trypanosomatidae Family.</title>
        <authorList>
            <person name="Motta M.C."/>
            <person name="Martins A.C."/>
            <person name="de Souza S.S."/>
            <person name="Catta-Preta C.M."/>
            <person name="Silva R."/>
            <person name="Klein C.C."/>
            <person name="de Almeida L.G."/>
            <person name="de Lima Cunha O."/>
            <person name="Ciapina L.P."/>
            <person name="Brocchi M."/>
            <person name="Colabardini A.C."/>
            <person name="de Araujo Lima B."/>
            <person name="Machado C.R."/>
            <person name="de Almeida Soares C.M."/>
            <person name="Probst C.M."/>
            <person name="de Menezes C.B."/>
            <person name="Thompson C.E."/>
            <person name="Bartholomeu D.C."/>
            <person name="Gradia D.F."/>
            <person name="Pavoni D.P."/>
            <person name="Grisard E.C."/>
            <person name="Fantinatti-Garboggini F."/>
            <person name="Marchini F.K."/>
            <person name="Rodrigues-Luiz G.F."/>
            <person name="Wagner G."/>
            <person name="Goldman G.H."/>
            <person name="Fietto J.L."/>
            <person name="Elias M.C."/>
            <person name="Goldman M.H."/>
            <person name="Sagot M.F."/>
            <person name="Pereira M."/>
            <person name="Stoco P.H."/>
            <person name="de Mendonca-Neto R.P."/>
            <person name="Teixeira S.M."/>
            <person name="Maciel T.E."/>
            <person name="de Oliveira Mendes T.A."/>
            <person name="Urmenyi T.P."/>
            <person name="de Souza W."/>
            <person name="Schenkman S."/>
            <person name="de Vasconcelos A.T."/>
        </authorList>
    </citation>
    <scope>NUCLEOTIDE SEQUENCE [LARGE SCALE GENOMIC DNA]</scope>
</reference>
<gene>
    <name evidence="3" type="ORF">STCU_08675</name>
</gene>
<keyword evidence="1" id="KW-0175">Coiled coil</keyword>
<name>S9TX12_9TRYP</name>
<protein>
    <submittedName>
        <fullName evidence="3">Uncharacterized protein</fullName>
    </submittedName>
</protein>
<sequence>MDALTTRDFESSDKDLEKIFMSFSRLQKVSAENATKMRDAQELLSQRQLHHETQFREFQASTTEAMCDYQKGIKDLKSDVTKYMARNKELEELCREQADHLQALTEENSTLKMRVKECDVAARYADDRATVAATRQRVAELRQQELEASVDAAIQICEKMKVSLEEVDVSKQRALRDQIEQFEAIRITLVDHYEKREGLVRDEFRHQVQEIQGHMVEALQQRERTLSEEFEHTLSVLDQGRREADAAVERRRSAMEAEHKATQAALHREKEVWMQQQQNEIDGFVRRVKEREEWALNAIAQRERDVVQREERLRAEQCLLQQESEAKVARREEALRLHYERAIEDMQKGFQMERQKLNDAFLEQVQKLSNLHCQNEREMERMHRERERELSRLHPHLDNDSGSKISPYTLQSTAEHGSDMDRGSSILSALDSIEMRQQKRAVKLRSALGDADHATVSNNPENHRTTTTGND</sequence>
<evidence type="ECO:0000313" key="3">
    <source>
        <dbReference type="EMBL" id="EPY21148.1"/>
    </source>
</evidence>
<dbReference type="AlphaFoldDB" id="S9TX12"/>
<feature type="coiled-coil region" evidence="1">
    <location>
        <begin position="73"/>
        <end position="107"/>
    </location>
</feature>
<accession>S9TX12</accession>
<organism evidence="3 4">
    <name type="scientific">Strigomonas culicis</name>
    <dbReference type="NCBI Taxonomy" id="28005"/>
    <lineage>
        <taxon>Eukaryota</taxon>
        <taxon>Discoba</taxon>
        <taxon>Euglenozoa</taxon>
        <taxon>Kinetoplastea</taxon>
        <taxon>Metakinetoplastina</taxon>
        <taxon>Trypanosomatida</taxon>
        <taxon>Trypanosomatidae</taxon>
        <taxon>Strigomonadinae</taxon>
        <taxon>Strigomonas</taxon>
    </lineage>
</organism>
<feature type="region of interest" description="Disordered" evidence="2">
    <location>
        <begin position="437"/>
        <end position="471"/>
    </location>
</feature>